<name>A0AAV6GXN4_9TELE</name>
<evidence type="ECO:0000313" key="1">
    <source>
        <dbReference type="EMBL" id="KAG5279715.1"/>
    </source>
</evidence>
<reference evidence="1" key="1">
    <citation type="submission" date="2020-10" db="EMBL/GenBank/DDBJ databases">
        <title>Chromosome-scale genome assembly of the Allis shad, Alosa alosa.</title>
        <authorList>
            <person name="Margot Z."/>
            <person name="Christophe K."/>
            <person name="Cabau C."/>
            <person name="Louis A."/>
            <person name="Berthelot C."/>
            <person name="Parey E."/>
            <person name="Roest Crollius H."/>
            <person name="Montfort J."/>
            <person name="Robinson-Rechavi M."/>
            <person name="Bucao C."/>
            <person name="Bouchez O."/>
            <person name="Gislard M."/>
            <person name="Lluch J."/>
            <person name="Milhes M."/>
            <person name="Lampietro C."/>
            <person name="Lopez Roques C."/>
            <person name="Donnadieu C."/>
            <person name="Braasch I."/>
            <person name="Desvignes T."/>
            <person name="Postlethwait J."/>
            <person name="Bobe J."/>
            <person name="Guiguen Y."/>
        </authorList>
    </citation>
    <scope>NUCLEOTIDE SEQUENCE</scope>
    <source>
        <strain evidence="1">M-15738</strain>
        <tissue evidence="1">Blood</tissue>
    </source>
</reference>
<organism evidence="1 2">
    <name type="scientific">Alosa alosa</name>
    <name type="common">allis shad</name>
    <dbReference type="NCBI Taxonomy" id="278164"/>
    <lineage>
        <taxon>Eukaryota</taxon>
        <taxon>Metazoa</taxon>
        <taxon>Chordata</taxon>
        <taxon>Craniata</taxon>
        <taxon>Vertebrata</taxon>
        <taxon>Euteleostomi</taxon>
        <taxon>Actinopterygii</taxon>
        <taxon>Neopterygii</taxon>
        <taxon>Teleostei</taxon>
        <taxon>Clupei</taxon>
        <taxon>Clupeiformes</taxon>
        <taxon>Clupeoidei</taxon>
        <taxon>Clupeidae</taxon>
        <taxon>Alosa</taxon>
    </lineage>
</organism>
<accession>A0AAV6GXN4</accession>
<gene>
    <name evidence="1" type="ORF">AALO_G00080810</name>
</gene>
<protein>
    <submittedName>
        <fullName evidence="1">Uncharacterized protein</fullName>
    </submittedName>
</protein>
<proteinExistence type="predicted"/>
<sequence length="382" mass="42254">MALYPRTFNPTGSWIRTEHQPRFQRNLSCVNTVEENRNTAPLWISPSKQQYQYMRSTRFSASKYWRESGDRCAVVQEEHHGMVKLPISTPQHLTFVANVNHPQPISVKSNQVAPPRPVAVAPVRKEENLTFVGNFTHAPNITQDQLFALLNSQKAPVSGNAGIRGVASTQKTPVNLTWPCNRGSEIMKHAYPSTVVDQLTAQEQELLSVTAVHQPDTGGLTHVGTINPSSMSSSECVMSLKNVIKPDAATALRQEAGRLTFVGNFTASATVLHGQQRMKPKEAQVPGRVAQEGFISLGVGPTWSTPVAPAGLPTGAGGEIPTYFKSRVQYNQVDYVKTMEYHRDMASYYRELKRMAEYVPVMEGSVCPHKLQTGSVRHRSFG</sequence>
<evidence type="ECO:0000313" key="2">
    <source>
        <dbReference type="Proteomes" id="UP000823561"/>
    </source>
</evidence>
<dbReference type="AlphaFoldDB" id="A0AAV6GXN4"/>
<keyword evidence="2" id="KW-1185">Reference proteome</keyword>
<dbReference type="Proteomes" id="UP000823561">
    <property type="component" value="Chromosome 6"/>
</dbReference>
<dbReference type="EMBL" id="JADWDJ010000006">
    <property type="protein sequence ID" value="KAG5279715.1"/>
    <property type="molecule type" value="Genomic_DNA"/>
</dbReference>
<comment type="caution">
    <text evidence="1">The sequence shown here is derived from an EMBL/GenBank/DDBJ whole genome shotgun (WGS) entry which is preliminary data.</text>
</comment>